<proteinExistence type="predicted"/>
<name>A0A0B2VV32_TOXCA</name>
<comment type="caution">
    <text evidence="2">The sequence shown here is derived from an EMBL/GenBank/DDBJ whole genome shotgun (WGS) entry which is preliminary data.</text>
</comment>
<sequence>MPAALSALFLRYQIRKRNTIKPKFKHWKYGVTLFSKMKHQKPCKQNVKDDEEEELKRSSATKEAEENKCMKMKWHDNSRILFTDKLLLGEHNDTPPHFRINEES</sequence>
<evidence type="ECO:0000313" key="3">
    <source>
        <dbReference type="Proteomes" id="UP000031036"/>
    </source>
</evidence>
<feature type="compositionally biased region" description="Basic and acidic residues" evidence="1">
    <location>
        <begin position="54"/>
        <end position="66"/>
    </location>
</feature>
<protein>
    <submittedName>
        <fullName evidence="2">Uncharacterized protein</fullName>
    </submittedName>
</protein>
<feature type="region of interest" description="Disordered" evidence="1">
    <location>
        <begin position="43"/>
        <end position="66"/>
    </location>
</feature>
<reference evidence="2 3" key="1">
    <citation type="submission" date="2014-11" db="EMBL/GenBank/DDBJ databases">
        <title>Genetic blueprint of the zoonotic pathogen Toxocara canis.</title>
        <authorList>
            <person name="Zhu X.-Q."/>
            <person name="Korhonen P.K."/>
            <person name="Cai H."/>
            <person name="Young N.D."/>
            <person name="Nejsum P."/>
            <person name="von Samson-Himmelstjerna G."/>
            <person name="Boag P.R."/>
            <person name="Tan P."/>
            <person name="Li Q."/>
            <person name="Min J."/>
            <person name="Yang Y."/>
            <person name="Wang X."/>
            <person name="Fang X."/>
            <person name="Hall R.S."/>
            <person name="Hofmann A."/>
            <person name="Sternberg P.W."/>
            <person name="Jex A.R."/>
            <person name="Gasser R.B."/>
        </authorList>
    </citation>
    <scope>NUCLEOTIDE SEQUENCE [LARGE SCALE GENOMIC DNA]</scope>
    <source>
        <strain evidence="2">PN_DK_2014</strain>
    </source>
</reference>
<organism evidence="2 3">
    <name type="scientific">Toxocara canis</name>
    <name type="common">Canine roundworm</name>
    <dbReference type="NCBI Taxonomy" id="6265"/>
    <lineage>
        <taxon>Eukaryota</taxon>
        <taxon>Metazoa</taxon>
        <taxon>Ecdysozoa</taxon>
        <taxon>Nematoda</taxon>
        <taxon>Chromadorea</taxon>
        <taxon>Rhabditida</taxon>
        <taxon>Spirurina</taxon>
        <taxon>Ascaridomorpha</taxon>
        <taxon>Ascaridoidea</taxon>
        <taxon>Toxocaridae</taxon>
        <taxon>Toxocara</taxon>
    </lineage>
</organism>
<dbReference type="EMBL" id="JPKZ01000899">
    <property type="protein sequence ID" value="KHN84800.1"/>
    <property type="molecule type" value="Genomic_DNA"/>
</dbReference>
<accession>A0A0B2VV32</accession>
<keyword evidence="3" id="KW-1185">Reference proteome</keyword>
<feature type="non-terminal residue" evidence="2">
    <location>
        <position position="104"/>
    </location>
</feature>
<evidence type="ECO:0000313" key="2">
    <source>
        <dbReference type="EMBL" id="KHN84800.1"/>
    </source>
</evidence>
<evidence type="ECO:0000256" key="1">
    <source>
        <dbReference type="SAM" id="MobiDB-lite"/>
    </source>
</evidence>
<gene>
    <name evidence="2" type="ORF">Tcan_01164</name>
</gene>
<dbReference type="AlphaFoldDB" id="A0A0B2VV32"/>
<dbReference type="Proteomes" id="UP000031036">
    <property type="component" value="Unassembled WGS sequence"/>
</dbReference>